<feature type="compositionally biased region" description="Polar residues" evidence="2">
    <location>
        <begin position="548"/>
        <end position="567"/>
    </location>
</feature>
<name>A0ABR3EK90_9AGAR</name>
<feature type="compositionally biased region" description="Acidic residues" evidence="2">
    <location>
        <begin position="189"/>
        <end position="226"/>
    </location>
</feature>
<feature type="compositionally biased region" description="Acidic residues" evidence="2">
    <location>
        <begin position="97"/>
        <end position="110"/>
    </location>
</feature>
<comment type="caution">
    <text evidence="3">The sequence shown here is derived from an EMBL/GenBank/DDBJ whole genome shotgun (WGS) entry which is preliminary data.</text>
</comment>
<evidence type="ECO:0000256" key="1">
    <source>
        <dbReference type="SAM" id="Coils"/>
    </source>
</evidence>
<organism evidence="3 4">
    <name type="scientific">Marasmius crinis-equi</name>
    <dbReference type="NCBI Taxonomy" id="585013"/>
    <lineage>
        <taxon>Eukaryota</taxon>
        <taxon>Fungi</taxon>
        <taxon>Dikarya</taxon>
        <taxon>Basidiomycota</taxon>
        <taxon>Agaricomycotina</taxon>
        <taxon>Agaricomycetes</taxon>
        <taxon>Agaricomycetidae</taxon>
        <taxon>Agaricales</taxon>
        <taxon>Marasmiineae</taxon>
        <taxon>Marasmiaceae</taxon>
        <taxon>Marasmius</taxon>
    </lineage>
</organism>
<feature type="compositionally biased region" description="Polar residues" evidence="2">
    <location>
        <begin position="145"/>
        <end position="163"/>
    </location>
</feature>
<feature type="coiled-coil region" evidence="1">
    <location>
        <begin position="731"/>
        <end position="787"/>
    </location>
</feature>
<keyword evidence="4" id="KW-1185">Reference proteome</keyword>
<feature type="region of interest" description="Disordered" evidence="2">
    <location>
        <begin position="407"/>
        <end position="432"/>
    </location>
</feature>
<feature type="region of interest" description="Disordered" evidence="2">
    <location>
        <begin position="455"/>
        <end position="483"/>
    </location>
</feature>
<gene>
    <name evidence="3" type="ORF">V5O48_018759</name>
</gene>
<feature type="coiled-coil region" evidence="1">
    <location>
        <begin position="637"/>
        <end position="671"/>
    </location>
</feature>
<feature type="region of interest" description="Disordered" evidence="2">
    <location>
        <begin position="544"/>
        <end position="621"/>
    </location>
</feature>
<evidence type="ECO:0000313" key="3">
    <source>
        <dbReference type="EMBL" id="KAL0563312.1"/>
    </source>
</evidence>
<accession>A0ABR3EK90</accession>
<feature type="non-terminal residue" evidence="3">
    <location>
        <position position="849"/>
    </location>
</feature>
<evidence type="ECO:0000313" key="4">
    <source>
        <dbReference type="Proteomes" id="UP001465976"/>
    </source>
</evidence>
<dbReference type="EMBL" id="JBAHYK010003668">
    <property type="protein sequence ID" value="KAL0563312.1"/>
    <property type="molecule type" value="Genomic_DNA"/>
</dbReference>
<sequence length="849" mass="93668">MSSSSPSKKKQPLSREERNNLILLAKGTLLTDILDTSPFHALRDFCARNHLDLRERMSDALNDVRDGWDRGTGPASEPPRTVIEVVHLARDRLMDDFGLEDDEGEQDSEGEGATVERSKRKRPVGVANSPLVRASPSKRRADVGTSGSYRTDATVRSRTVPPSSSLPVIEVVAQTSPRITRAQVRSLIDDEAEEDDGEGEDEVGEDEEEEGEEEEEDQIVEGQESSEDGQVYAEDFDFNPFLQSPPLPLGWFPWQDKRNLIHYGWVGTDVAPHALVEELHESCKVLLKQNVQDSWEQVELDRYFKSQSCLRCRKSSKTCIPPKGSDGIVTCGACKSSSQGCSHNSMIPIVAVMKKFRGRLSMTQVLQILHGMSWVSFQGVKIVNAFFKSVPAFPKLPIRSSHPSFVAVPPPSSSRSQLGAFPNPRAGPSPSDAIRARKKKIRELKPATSRLVNYQSEPPEVSGEVGVSEKSLGKRRAVEPEKVRRPAKKIRVIPPVRERAGGLGMVKGGLEIPSLREVAEEVPQDLQSPVSKGVTRPRPQKVIAVPSPQETLLPSNVSAPGSPQGTVQAAPEPPQSLPSTSVQATPLEDSVANDQATPQAASRPATPEERPSISSPAIRSLEPSIESLEQLIPRKFYNEATAEVNALRIQLAEEIRKRQEVEKKLDGSRSDFLFMSQASRMAVNASNIMVEISAKSKEVDSMVRQMVEDVKKREWKDEEPLEGMMPVFLEVKELRRELADVKEELLETKAQLESATAAVSSEAESSVKRLESELQILKDRREIDDRQLQNSLASGAKLALTSMHDVIPVLLSTSDDLTSSFNTLFEAANGLSSTDRNVMLSRLKPFKES</sequence>
<protein>
    <submittedName>
        <fullName evidence="3">Uncharacterized protein</fullName>
    </submittedName>
</protein>
<dbReference type="Proteomes" id="UP001465976">
    <property type="component" value="Unassembled WGS sequence"/>
</dbReference>
<reference evidence="3 4" key="1">
    <citation type="submission" date="2024-02" db="EMBL/GenBank/DDBJ databases">
        <title>A draft genome for the cacao thread blight pathogen Marasmius crinis-equi.</title>
        <authorList>
            <person name="Cohen S.P."/>
            <person name="Baruah I.K."/>
            <person name="Amoako-Attah I."/>
            <person name="Bukari Y."/>
            <person name="Meinhardt L.W."/>
            <person name="Bailey B.A."/>
        </authorList>
    </citation>
    <scope>NUCLEOTIDE SEQUENCE [LARGE SCALE GENOMIC DNA]</scope>
    <source>
        <strain evidence="3 4">GH-76</strain>
    </source>
</reference>
<feature type="region of interest" description="Disordered" evidence="2">
    <location>
        <begin position="97"/>
        <end position="163"/>
    </location>
</feature>
<evidence type="ECO:0000256" key="2">
    <source>
        <dbReference type="SAM" id="MobiDB-lite"/>
    </source>
</evidence>
<keyword evidence="1" id="KW-0175">Coiled coil</keyword>
<proteinExistence type="predicted"/>
<feature type="region of interest" description="Disordered" evidence="2">
    <location>
        <begin position="188"/>
        <end position="226"/>
    </location>
</feature>